<dbReference type="InterPro" id="IPR048254">
    <property type="entry name" value="CDP_ALCOHOL_P_TRANSF_CS"/>
</dbReference>
<organism evidence="4 5">
    <name type="scientific">Lophium mytilinum</name>
    <dbReference type="NCBI Taxonomy" id="390894"/>
    <lineage>
        <taxon>Eukaryota</taxon>
        <taxon>Fungi</taxon>
        <taxon>Dikarya</taxon>
        <taxon>Ascomycota</taxon>
        <taxon>Pezizomycotina</taxon>
        <taxon>Dothideomycetes</taxon>
        <taxon>Pleosporomycetidae</taxon>
        <taxon>Mytilinidiales</taxon>
        <taxon>Mytilinidiaceae</taxon>
        <taxon>Lophium</taxon>
    </lineage>
</organism>
<dbReference type="PROSITE" id="PS00379">
    <property type="entry name" value="CDP_ALCOHOL_P_TRANSF"/>
    <property type="match status" value="1"/>
</dbReference>
<evidence type="ECO:0000256" key="3">
    <source>
        <dbReference type="SAM" id="Phobius"/>
    </source>
</evidence>
<feature type="transmembrane region" description="Helical" evidence="3">
    <location>
        <begin position="191"/>
        <end position="212"/>
    </location>
</feature>
<dbReference type="Proteomes" id="UP000799750">
    <property type="component" value="Unassembled WGS sequence"/>
</dbReference>
<dbReference type="EMBL" id="MU004198">
    <property type="protein sequence ID" value="KAF2490054.1"/>
    <property type="molecule type" value="Genomic_DNA"/>
</dbReference>
<dbReference type="GO" id="GO:0008654">
    <property type="term" value="P:phospholipid biosynthetic process"/>
    <property type="evidence" value="ECO:0007669"/>
    <property type="project" value="InterPro"/>
</dbReference>
<dbReference type="GO" id="GO:0016020">
    <property type="term" value="C:membrane"/>
    <property type="evidence" value="ECO:0007669"/>
    <property type="project" value="InterPro"/>
</dbReference>
<feature type="transmembrane region" description="Helical" evidence="3">
    <location>
        <begin position="20"/>
        <end position="41"/>
    </location>
</feature>
<dbReference type="OrthoDB" id="10251079at2759"/>
<keyword evidence="3" id="KW-0812">Transmembrane</keyword>
<accession>A0A6A6QDD1</accession>
<dbReference type="Pfam" id="PF01066">
    <property type="entry name" value="CDP-OH_P_transf"/>
    <property type="match status" value="1"/>
</dbReference>
<proteinExistence type="inferred from homology"/>
<dbReference type="GO" id="GO:0016780">
    <property type="term" value="F:phosphotransferase activity, for other substituted phosphate groups"/>
    <property type="evidence" value="ECO:0007669"/>
    <property type="project" value="InterPro"/>
</dbReference>
<reference evidence="4" key="1">
    <citation type="journal article" date="2020" name="Stud. Mycol.">
        <title>101 Dothideomycetes genomes: a test case for predicting lifestyles and emergence of pathogens.</title>
        <authorList>
            <person name="Haridas S."/>
            <person name="Albert R."/>
            <person name="Binder M."/>
            <person name="Bloem J."/>
            <person name="Labutti K."/>
            <person name="Salamov A."/>
            <person name="Andreopoulos B."/>
            <person name="Baker S."/>
            <person name="Barry K."/>
            <person name="Bills G."/>
            <person name="Bluhm B."/>
            <person name="Cannon C."/>
            <person name="Castanera R."/>
            <person name="Culley D."/>
            <person name="Daum C."/>
            <person name="Ezra D."/>
            <person name="Gonzalez J."/>
            <person name="Henrissat B."/>
            <person name="Kuo A."/>
            <person name="Liang C."/>
            <person name="Lipzen A."/>
            <person name="Lutzoni F."/>
            <person name="Magnuson J."/>
            <person name="Mondo S."/>
            <person name="Nolan M."/>
            <person name="Ohm R."/>
            <person name="Pangilinan J."/>
            <person name="Park H.-J."/>
            <person name="Ramirez L."/>
            <person name="Alfaro M."/>
            <person name="Sun H."/>
            <person name="Tritt A."/>
            <person name="Yoshinaga Y."/>
            <person name="Zwiers L.-H."/>
            <person name="Turgeon B."/>
            <person name="Goodwin S."/>
            <person name="Spatafora J."/>
            <person name="Crous P."/>
            <person name="Grigoriev I."/>
        </authorList>
    </citation>
    <scope>NUCLEOTIDE SEQUENCE</scope>
    <source>
        <strain evidence="4">CBS 269.34</strain>
    </source>
</reference>
<evidence type="ECO:0000256" key="2">
    <source>
        <dbReference type="RuleBase" id="RU003750"/>
    </source>
</evidence>
<keyword evidence="5" id="KW-1185">Reference proteome</keyword>
<dbReference type="AlphaFoldDB" id="A0A6A6QDD1"/>
<keyword evidence="3" id="KW-1133">Transmembrane helix</keyword>
<evidence type="ECO:0000256" key="1">
    <source>
        <dbReference type="ARBA" id="ARBA00022679"/>
    </source>
</evidence>
<feature type="transmembrane region" description="Helical" evidence="3">
    <location>
        <begin position="120"/>
        <end position="143"/>
    </location>
</feature>
<evidence type="ECO:0000313" key="4">
    <source>
        <dbReference type="EMBL" id="KAF2490054.1"/>
    </source>
</evidence>
<dbReference type="InterPro" id="IPR043130">
    <property type="entry name" value="CDP-OH_PTrfase_TM_dom"/>
</dbReference>
<comment type="similarity">
    <text evidence="2">Belongs to the CDP-alcohol phosphatidyltransferase class-I family.</text>
</comment>
<dbReference type="InterPro" id="IPR000462">
    <property type="entry name" value="CDP-OH_P_trans"/>
</dbReference>
<keyword evidence="1 2" id="KW-0808">Transferase</keyword>
<dbReference type="Gene3D" id="1.20.120.1760">
    <property type="match status" value="1"/>
</dbReference>
<protein>
    <recommendedName>
        <fullName evidence="6">CDP-alcohol phosphatidyltransferase</fullName>
    </recommendedName>
</protein>
<keyword evidence="3" id="KW-0472">Membrane</keyword>
<evidence type="ECO:0008006" key="6">
    <source>
        <dbReference type="Google" id="ProtNLM"/>
    </source>
</evidence>
<gene>
    <name evidence="4" type="ORF">BU16DRAFT_597652</name>
</gene>
<name>A0A6A6QDD1_9PEZI</name>
<evidence type="ECO:0000313" key="5">
    <source>
        <dbReference type="Proteomes" id="UP000799750"/>
    </source>
</evidence>
<sequence length="216" mass="23673">MLDITFRPLKDRAFDPICRFVPLSVTPLHVTGLAFVCGILACNSSLGAHPNRALFWWSLNRILDCLDGALARSRNQASDLGGFLDLLGDFTVYSLIPMSCAAGAPIQVSRIASTSSPTSLWTAVATLEASFYINNFVLFYIAAVLEKRKTTTDEKHVKELTSVAMRPALIEGLESGIFFTLMLACPNWVGLLCWVMASLVAVGICQRTWWLVPVLS</sequence>